<sequence length="198" mass="22709">MPGIDEVRFYLRGLVLLARHDPQGFRFLDLTDRGMMRSFWAIVWCLPAMIISWLWRRMLFMDGMPDGFRLGWIFYFRLGLVEAASWIFPLVIVGLMLFALGASRFLPAVVTINNWLAVPFSYAYTALLILLVFVPGAVGLVSLLQLVLVLMLVTMLFRILYIICEKQNLMAGTLTMLLLVPSLLLADWLQRFLGIYPL</sequence>
<keyword evidence="1" id="KW-0472">Membrane</keyword>
<evidence type="ECO:0000313" key="3">
    <source>
        <dbReference type="Proteomes" id="UP000584824"/>
    </source>
</evidence>
<feature type="transmembrane region" description="Helical" evidence="1">
    <location>
        <begin position="38"/>
        <end position="55"/>
    </location>
</feature>
<accession>A0A7W6NYV3</accession>
<keyword evidence="1" id="KW-1133">Transmembrane helix</keyword>
<dbReference type="Proteomes" id="UP000584824">
    <property type="component" value="Unassembled WGS sequence"/>
</dbReference>
<dbReference type="AlphaFoldDB" id="A0A7W6NYV3"/>
<reference evidence="2 3" key="1">
    <citation type="submission" date="2020-08" db="EMBL/GenBank/DDBJ databases">
        <title>Genomic Encyclopedia of Type Strains, Phase IV (KMG-IV): sequencing the most valuable type-strain genomes for metagenomic binning, comparative biology and taxonomic classification.</title>
        <authorList>
            <person name="Goeker M."/>
        </authorList>
    </citation>
    <scope>NUCLEOTIDE SEQUENCE [LARGE SCALE GENOMIC DNA]</scope>
    <source>
        <strain evidence="2 3">DSM 26385</strain>
    </source>
</reference>
<evidence type="ECO:0000313" key="2">
    <source>
        <dbReference type="EMBL" id="MBB4101584.1"/>
    </source>
</evidence>
<protein>
    <recommendedName>
        <fullName evidence="4">Yip1 domain-containing protein</fullName>
    </recommendedName>
</protein>
<name>A0A7W6NYV3_9HYPH</name>
<feature type="transmembrane region" description="Helical" evidence="1">
    <location>
        <begin position="75"/>
        <end position="100"/>
    </location>
</feature>
<feature type="transmembrane region" description="Helical" evidence="1">
    <location>
        <begin position="168"/>
        <end position="189"/>
    </location>
</feature>
<keyword evidence="3" id="KW-1185">Reference proteome</keyword>
<gene>
    <name evidence="2" type="ORF">GGQ66_000100</name>
</gene>
<evidence type="ECO:0008006" key="4">
    <source>
        <dbReference type="Google" id="ProtNLM"/>
    </source>
</evidence>
<proteinExistence type="predicted"/>
<feature type="transmembrane region" description="Helical" evidence="1">
    <location>
        <begin position="112"/>
        <end position="134"/>
    </location>
</feature>
<keyword evidence="1" id="KW-0812">Transmembrane</keyword>
<dbReference type="EMBL" id="JACIDU010000001">
    <property type="protein sequence ID" value="MBB4101584.1"/>
    <property type="molecule type" value="Genomic_DNA"/>
</dbReference>
<organism evidence="2 3">
    <name type="scientific">Allorhizobium borbori</name>
    <dbReference type="NCBI Taxonomy" id="485907"/>
    <lineage>
        <taxon>Bacteria</taxon>
        <taxon>Pseudomonadati</taxon>
        <taxon>Pseudomonadota</taxon>
        <taxon>Alphaproteobacteria</taxon>
        <taxon>Hyphomicrobiales</taxon>
        <taxon>Rhizobiaceae</taxon>
        <taxon>Rhizobium/Agrobacterium group</taxon>
        <taxon>Allorhizobium</taxon>
    </lineage>
</organism>
<comment type="caution">
    <text evidence="2">The sequence shown here is derived from an EMBL/GenBank/DDBJ whole genome shotgun (WGS) entry which is preliminary data.</text>
</comment>
<feature type="transmembrane region" description="Helical" evidence="1">
    <location>
        <begin position="140"/>
        <end position="161"/>
    </location>
</feature>
<evidence type="ECO:0000256" key="1">
    <source>
        <dbReference type="SAM" id="Phobius"/>
    </source>
</evidence>
<dbReference type="RefSeq" id="WP_183788324.1">
    <property type="nucleotide sequence ID" value="NZ_JACIDU010000001.1"/>
</dbReference>